<keyword evidence="3" id="KW-1185">Reference proteome</keyword>
<proteinExistence type="predicted"/>
<comment type="caution">
    <text evidence="2">The sequence shown here is derived from an EMBL/GenBank/DDBJ whole genome shotgun (WGS) entry which is preliminary data.</text>
</comment>
<name>A0A5A9PI32_9TELE</name>
<sequence length="225" mass="24694">MLVEAKKAMLVKQRKTLKAARPKAPTPDHHTNSEDATNIGSPPCSDHHSSSEDATMIWSQHQPDVQMVENSTSQQMVHQMDQIMASLRELPEMIKAMKECVQCVQALMPSSGGTPSSTTSSSVSDIEMHPLAGSEVRVSKRAFQRLNRSRMTIFAQELAVLVFTKDVLAQSTLTGKSGKGPPLKHSSILSKCRPEQHSLVASPSAAEASTVEKDYIYDEFDDMEV</sequence>
<evidence type="ECO:0000256" key="1">
    <source>
        <dbReference type="SAM" id="MobiDB-lite"/>
    </source>
</evidence>
<evidence type="ECO:0000313" key="3">
    <source>
        <dbReference type="Proteomes" id="UP000324632"/>
    </source>
</evidence>
<reference evidence="2 3" key="1">
    <citation type="journal article" date="2019" name="Mol. Ecol. Resour.">
        <title>Chromosome-level genome assembly of Triplophysa tibetana, a fish adapted to the harsh high-altitude environment of the Tibetan Plateau.</title>
        <authorList>
            <person name="Yang X."/>
            <person name="Liu H."/>
            <person name="Ma Z."/>
            <person name="Zou Y."/>
            <person name="Zou M."/>
            <person name="Mao Y."/>
            <person name="Li X."/>
            <person name="Wang H."/>
            <person name="Chen T."/>
            <person name="Wang W."/>
            <person name="Yang R."/>
        </authorList>
    </citation>
    <scope>NUCLEOTIDE SEQUENCE [LARGE SCALE GENOMIC DNA]</scope>
    <source>
        <strain evidence="2">TTIB1903HZAU</strain>
        <tissue evidence="2">Muscle</tissue>
    </source>
</reference>
<dbReference type="Proteomes" id="UP000324632">
    <property type="component" value="Chromosome 5"/>
</dbReference>
<protein>
    <submittedName>
        <fullName evidence="2">Uncharacterized protein</fullName>
    </submittedName>
</protein>
<dbReference type="EMBL" id="SOYY01000005">
    <property type="protein sequence ID" value="KAA0721553.1"/>
    <property type="molecule type" value="Genomic_DNA"/>
</dbReference>
<evidence type="ECO:0000313" key="2">
    <source>
        <dbReference type="EMBL" id="KAA0721553.1"/>
    </source>
</evidence>
<dbReference type="Gene3D" id="1.10.10.2590">
    <property type="entry name" value="BEN domain"/>
    <property type="match status" value="1"/>
</dbReference>
<gene>
    <name evidence="2" type="ORF">E1301_Tti019451</name>
</gene>
<organism evidence="2 3">
    <name type="scientific">Triplophysa tibetana</name>
    <dbReference type="NCBI Taxonomy" id="1572043"/>
    <lineage>
        <taxon>Eukaryota</taxon>
        <taxon>Metazoa</taxon>
        <taxon>Chordata</taxon>
        <taxon>Craniata</taxon>
        <taxon>Vertebrata</taxon>
        <taxon>Euteleostomi</taxon>
        <taxon>Actinopterygii</taxon>
        <taxon>Neopterygii</taxon>
        <taxon>Teleostei</taxon>
        <taxon>Ostariophysi</taxon>
        <taxon>Cypriniformes</taxon>
        <taxon>Nemacheilidae</taxon>
        <taxon>Triplophysa</taxon>
    </lineage>
</organism>
<feature type="region of interest" description="Disordered" evidence="1">
    <location>
        <begin position="13"/>
        <end position="53"/>
    </location>
</feature>
<dbReference type="AlphaFoldDB" id="A0A5A9PI32"/>
<accession>A0A5A9PI32</accession>